<keyword evidence="6 12" id="KW-0548">Nucleotidyltransferase</keyword>
<evidence type="ECO:0000256" key="15">
    <source>
        <dbReference type="SAM" id="MobiDB-lite"/>
    </source>
</evidence>
<evidence type="ECO:0000256" key="9">
    <source>
        <dbReference type="ARBA" id="ARBA00022842"/>
    </source>
</evidence>
<dbReference type="EC" id="2.7.7.79" evidence="2 12"/>
<evidence type="ECO:0000256" key="6">
    <source>
        <dbReference type="ARBA" id="ARBA00022695"/>
    </source>
</evidence>
<keyword evidence="5 12" id="KW-0819">tRNA processing</keyword>
<keyword evidence="19" id="KW-1185">Reference proteome</keyword>
<gene>
    <name evidence="18" type="ORF">BD410DRAFT_887058</name>
</gene>
<dbReference type="GO" id="GO:0008193">
    <property type="term" value="F:tRNA guanylyltransferase activity"/>
    <property type="evidence" value="ECO:0007669"/>
    <property type="project" value="UniProtKB-UniRule"/>
</dbReference>
<evidence type="ECO:0000256" key="10">
    <source>
        <dbReference type="ARBA" id="ARBA00023134"/>
    </source>
</evidence>
<dbReference type="InterPro" id="IPR038469">
    <property type="entry name" value="tRNAHis_GuaTrfase_Thg1_sf"/>
</dbReference>
<keyword evidence="8 12" id="KW-0547">Nucleotide-binding</keyword>
<sequence length="318" mass="36127">MAGSKYAYVKAFELPDPILPNTFIILRVDGHSFHRFTDEHSFHKPNDERALALMDRAAIDLMNEHKDIVLAFGESDEFSFLLRRSTALYNRRLSKILSSLTSQFTSSYVFHWHEYFPETPLLFPPSFDGRIVLYPGEKEVRDYFAWRQVDTHINNLYNTTFWALVQTGGQTTTQAHAHLKGTQSKEKNEILFNLFGINYNNIPARFRKGSVLVRQEVNGQLDRYASDMASEGPVILPDVLGHGDHVGSTIVRDSPNAACPPTISSSSTTAYPSHNNGGIPESPVRKTHKSNPRTVVRVLHVDIIRDDFWNDMPHILSE</sequence>
<protein>
    <recommendedName>
        <fullName evidence="3 12">tRNA(His) guanylyltransferase</fullName>
        <ecNumber evidence="2 12">2.7.7.79</ecNumber>
    </recommendedName>
    <alternativeName>
        <fullName evidence="11 12">tRNA-histidine guanylyltransferase</fullName>
    </alternativeName>
</protein>
<comment type="cofactor">
    <cofactor evidence="14">
        <name>Mg(2+)</name>
        <dbReference type="ChEBI" id="CHEBI:18420"/>
    </cofactor>
    <text evidence="14">Binds 2 magnesium ions per subunit.</text>
</comment>
<evidence type="ECO:0000256" key="8">
    <source>
        <dbReference type="ARBA" id="ARBA00022741"/>
    </source>
</evidence>
<feature type="binding site" evidence="14">
    <location>
        <position position="76"/>
    </location>
    <ligand>
        <name>Mg(2+)</name>
        <dbReference type="ChEBI" id="CHEBI:18420"/>
        <label>1</label>
        <note>catalytic</note>
    </ligand>
</feature>
<organism evidence="18 19">
    <name type="scientific">Rickenella mellea</name>
    <dbReference type="NCBI Taxonomy" id="50990"/>
    <lineage>
        <taxon>Eukaryota</taxon>
        <taxon>Fungi</taxon>
        <taxon>Dikarya</taxon>
        <taxon>Basidiomycota</taxon>
        <taxon>Agaricomycotina</taxon>
        <taxon>Agaricomycetes</taxon>
        <taxon>Hymenochaetales</taxon>
        <taxon>Rickenellaceae</taxon>
        <taxon>Rickenella</taxon>
    </lineage>
</organism>
<feature type="binding site" evidence="13">
    <location>
        <begin position="75"/>
        <end position="76"/>
    </location>
    <ligand>
        <name>GTP</name>
        <dbReference type="ChEBI" id="CHEBI:37565"/>
    </ligand>
</feature>
<comment type="similarity">
    <text evidence="1 12">Belongs to the tRNA(His) guanylyltransferase family.</text>
</comment>
<feature type="domain" description="Thg1 C-terminal" evidence="17">
    <location>
        <begin position="138"/>
        <end position="304"/>
    </location>
</feature>
<dbReference type="STRING" id="50990.A0A4Y7QD67"/>
<dbReference type="Proteomes" id="UP000294933">
    <property type="component" value="Unassembled WGS sequence"/>
</dbReference>
<evidence type="ECO:0000256" key="14">
    <source>
        <dbReference type="PIRSR" id="PIRSR028980-2"/>
    </source>
</evidence>
<dbReference type="AlphaFoldDB" id="A0A4Y7QD67"/>
<evidence type="ECO:0000256" key="2">
    <source>
        <dbReference type="ARBA" id="ARBA00012511"/>
    </source>
</evidence>
<dbReference type="GO" id="GO:0000287">
    <property type="term" value="F:magnesium ion binding"/>
    <property type="evidence" value="ECO:0007669"/>
    <property type="project" value="UniProtKB-UniRule"/>
</dbReference>
<dbReference type="OrthoDB" id="62560at2759"/>
<dbReference type="PANTHER" id="PTHR12729">
    <property type="entry name" value="TRNA(HIS) GUANYLYLTRANSFERASE-RELATED"/>
    <property type="match status" value="1"/>
</dbReference>
<dbReference type="GO" id="GO:0006400">
    <property type="term" value="P:tRNA modification"/>
    <property type="evidence" value="ECO:0007669"/>
    <property type="project" value="UniProtKB-UniRule"/>
</dbReference>
<accession>A0A4Y7QD67</accession>
<evidence type="ECO:0000256" key="7">
    <source>
        <dbReference type="ARBA" id="ARBA00022723"/>
    </source>
</evidence>
<dbReference type="Gene3D" id="3.30.70.3000">
    <property type="match status" value="1"/>
</dbReference>
<feature type="binding site" evidence="14">
    <location>
        <position position="30"/>
    </location>
    <ligand>
        <name>Mg(2+)</name>
        <dbReference type="ChEBI" id="CHEBI:18420"/>
        <label>1</label>
        <note>catalytic</note>
    </ligand>
</feature>
<dbReference type="InterPro" id="IPR007537">
    <property type="entry name" value="tRNAHis_GuaTrfase_Thg1"/>
</dbReference>
<reference evidence="18 19" key="1">
    <citation type="submission" date="2018-06" db="EMBL/GenBank/DDBJ databases">
        <title>A transcriptomic atlas of mushroom development highlights an independent origin of complex multicellularity.</title>
        <authorList>
            <consortium name="DOE Joint Genome Institute"/>
            <person name="Krizsan K."/>
            <person name="Almasi E."/>
            <person name="Merenyi Z."/>
            <person name="Sahu N."/>
            <person name="Viragh M."/>
            <person name="Koszo T."/>
            <person name="Mondo S."/>
            <person name="Kiss B."/>
            <person name="Balint B."/>
            <person name="Kues U."/>
            <person name="Barry K."/>
            <person name="Hegedus J.C."/>
            <person name="Henrissat B."/>
            <person name="Johnson J."/>
            <person name="Lipzen A."/>
            <person name="Ohm R."/>
            <person name="Nagy I."/>
            <person name="Pangilinan J."/>
            <person name="Yan J."/>
            <person name="Xiong Y."/>
            <person name="Grigoriev I.V."/>
            <person name="Hibbett D.S."/>
            <person name="Nagy L.G."/>
        </authorList>
    </citation>
    <scope>NUCLEOTIDE SEQUENCE [LARGE SCALE GENOMIC DNA]</scope>
    <source>
        <strain evidence="18 19">SZMC22713</strain>
    </source>
</reference>
<feature type="binding site" evidence="13">
    <location>
        <begin position="29"/>
        <end position="34"/>
    </location>
    <ligand>
        <name>GTP</name>
        <dbReference type="ChEBI" id="CHEBI:37565"/>
    </ligand>
</feature>
<proteinExistence type="inferred from homology"/>
<dbReference type="GO" id="GO:0005525">
    <property type="term" value="F:GTP binding"/>
    <property type="evidence" value="ECO:0007669"/>
    <property type="project" value="UniProtKB-UniRule"/>
</dbReference>
<dbReference type="InterPro" id="IPR025845">
    <property type="entry name" value="Thg1_C_dom"/>
</dbReference>
<keyword evidence="4 12" id="KW-0808">Transferase</keyword>
<comment type="catalytic activity">
    <reaction evidence="12">
        <text>a 5'-end ribonucleotide-tRNA(His) + GTP + ATP + H2O = a 5'-end phospho-guanosine-ribonucleotide-tRNA(His) + AMP + 2 diphosphate + H(+)</text>
        <dbReference type="Rhea" id="RHEA:54564"/>
        <dbReference type="Rhea" id="RHEA-COMP:14193"/>
        <dbReference type="Rhea" id="RHEA-COMP:14917"/>
        <dbReference type="ChEBI" id="CHEBI:15377"/>
        <dbReference type="ChEBI" id="CHEBI:15378"/>
        <dbReference type="ChEBI" id="CHEBI:30616"/>
        <dbReference type="ChEBI" id="CHEBI:33019"/>
        <dbReference type="ChEBI" id="CHEBI:37565"/>
        <dbReference type="ChEBI" id="CHEBI:138282"/>
        <dbReference type="ChEBI" id="CHEBI:141847"/>
        <dbReference type="ChEBI" id="CHEBI:456215"/>
        <dbReference type="EC" id="2.7.7.79"/>
    </reaction>
</comment>
<evidence type="ECO:0000256" key="4">
    <source>
        <dbReference type="ARBA" id="ARBA00022679"/>
    </source>
</evidence>
<dbReference type="EMBL" id="ML170163">
    <property type="protein sequence ID" value="TDL25544.1"/>
    <property type="molecule type" value="Genomic_DNA"/>
</dbReference>
<dbReference type="VEuPathDB" id="FungiDB:BD410DRAFT_887058"/>
<dbReference type="Pfam" id="PF04446">
    <property type="entry name" value="Thg1"/>
    <property type="match status" value="1"/>
</dbReference>
<comment type="function">
    <text evidence="12">Adds a GMP to the 5'-end of tRNA(His) after transcription and RNase P cleavage.</text>
</comment>
<evidence type="ECO:0000259" key="17">
    <source>
        <dbReference type="Pfam" id="PF14413"/>
    </source>
</evidence>
<dbReference type="InterPro" id="IPR024956">
    <property type="entry name" value="tRNAHis_GuaTrfase_cat"/>
</dbReference>
<feature type="domain" description="tRNAHis guanylyltransferase catalytic" evidence="16">
    <location>
        <begin position="6"/>
        <end position="135"/>
    </location>
</feature>
<evidence type="ECO:0000256" key="13">
    <source>
        <dbReference type="PIRSR" id="PIRSR028980-1"/>
    </source>
</evidence>
<keyword evidence="9 12" id="KW-0460">Magnesium</keyword>
<evidence type="ECO:0000313" key="18">
    <source>
        <dbReference type="EMBL" id="TDL25544.1"/>
    </source>
</evidence>
<feature type="binding site" evidence="14">
    <location>
        <position position="29"/>
    </location>
    <ligand>
        <name>Mg(2+)</name>
        <dbReference type="ChEBI" id="CHEBI:18420"/>
        <label>1</label>
        <note>catalytic</note>
    </ligand>
</feature>
<evidence type="ECO:0000256" key="5">
    <source>
        <dbReference type="ARBA" id="ARBA00022694"/>
    </source>
</evidence>
<dbReference type="PANTHER" id="PTHR12729:SF6">
    <property type="entry name" value="TRNA(HIS) GUANYLYLTRANSFERASE-RELATED"/>
    <property type="match status" value="1"/>
</dbReference>
<feature type="binding site" evidence="14">
    <location>
        <position position="76"/>
    </location>
    <ligand>
        <name>Mg(2+)</name>
        <dbReference type="ChEBI" id="CHEBI:18420"/>
        <label>2</label>
        <note>catalytic</note>
    </ligand>
</feature>
<evidence type="ECO:0000256" key="1">
    <source>
        <dbReference type="ARBA" id="ARBA00010113"/>
    </source>
</evidence>
<evidence type="ECO:0000256" key="12">
    <source>
        <dbReference type="PIRNR" id="PIRNR028980"/>
    </source>
</evidence>
<feature type="binding site" evidence="14">
    <location>
        <position position="29"/>
    </location>
    <ligand>
        <name>Mg(2+)</name>
        <dbReference type="ChEBI" id="CHEBI:18420"/>
        <label>2</label>
        <note>catalytic</note>
    </ligand>
</feature>
<feature type="compositionally biased region" description="Polar residues" evidence="15">
    <location>
        <begin position="262"/>
        <end position="276"/>
    </location>
</feature>
<name>A0A4Y7QD67_9AGAM</name>
<evidence type="ECO:0000256" key="3">
    <source>
        <dbReference type="ARBA" id="ARBA00015443"/>
    </source>
</evidence>
<evidence type="ECO:0000256" key="11">
    <source>
        <dbReference type="ARBA" id="ARBA00032480"/>
    </source>
</evidence>
<keyword evidence="7 12" id="KW-0479">Metal-binding</keyword>
<evidence type="ECO:0000259" key="16">
    <source>
        <dbReference type="Pfam" id="PF04446"/>
    </source>
</evidence>
<feature type="region of interest" description="Disordered" evidence="15">
    <location>
        <begin position="254"/>
        <end position="290"/>
    </location>
</feature>
<dbReference type="PIRSF" id="PIRSF028980">
    <property type="entry name" value="tRNAHis_guanylyltransferase"/>
    <property type="match status" value="1"/>
</dbReference>
<dbReference type="Pfam" id="PF14413">
    <property type="entry name" value="Thg1C"/>
    <property type="match status" value="1"/>
</dbReference>
<keyword evidence="10 12" id="KW-0342">GTP-binding</keyword>
<evidence type="ECO:0000313" key="19">
    <source>
        <dbReference type="Proteomes" id="UP000294933"/>
    </source>
</evidence>